<organism evidence="2 3">
    <name type="scientific">Paratrimastix pyriformis</name>
    <dbReference type="NCBI Taxonomy" id="342808"/>
    <lineage>
        <taxon>Eukaryota</taxon>
        <taxon>Metamonada</taxon>
        <taxon>Preaxostyla</taxon>
        <taxon>Paratrimastigidae</taxon>
        <taxon>Paratrimastix</taxon>
    </lineage>
</organism>
<feature type="compositionally biased region" description="Basic residues" evidence="1">
    <location>
        <begin position="93"/>
        <end position="104"/>
    </location>
</feature>
<gene>
    <name evidence="2" type="ORF">PAPYR_289</name>
</gene>
<keyword evidence="3" id="KW-1185">Reference proteome</keyword>
<feature type="region of interest" description="Disordered" evidence="1">
    <location>
        <begin position="33"/>
        <end position="106"/>
    </location>
</feature>
<reference evidence="2" key="1">
    <citation type="journal article" date="2022" name="bioRxiv">
        <title>Genomics of Preaxostyla Flagellates Illuminates Evolutionary Transitions and the Path Towards Mitochondrial Loss.</title>
        <authorList>
            <person name="Novak L.V.F."/>
            <person name="Treitli S.C."/>
            <person name="Pyrih J."/>
            <person name="Halakuc P."/>
            <person name="Pipaliya S.V."/>
            <person name="Vacek V."/>
            <person name="Brzon O."/>
            <person name="Soukal P."/>
            <person name="Eme L."/>
            <person name="Dacks J.B."/>
            <person name="Karnkowska A."/>
            <person name="Elias M."/>
            <person name="Hampl V."/>
        </authorList>
    </citation>
    <scope>NUCLEOTIDE SEQUENCE</scope>
    <source>
        <strain evidence="2">RCP-MX</strain>
    </source>
</reference>
<evidence type="ECO:0000313" key="2">
    <source>
        <dbReference type="EMBL" id="KAJ4463043.1"/>
    </source>
</evidence>
<evidence type="ECO:0000256" key="1">
    <source>
        <dbReference type="SAM" id="MobiDB-lite"/>
    </source>
</evidence>
<feature type="compositionally biased region" description="Basic and acidic residues" evidence="1">
    <location>
        <begin position="82"/>
        <end position="92"/>
    </location>
</feature>
<evidence type="ECO:0000313" key="3">
    <source>
        <dbReference type="Proteomes" id="UP001141327"/>
    </source>
</evidence>
<protein>
    <submittedName>
        <fullName evidence="2">Uncharacterized protein</fullName>
    </submittedName>
</protein>
<comment type="caution">
    <text evidence="2">The sequence shown here is derived from an EMBL/GenBank/DDBJ whole genome shotgun (WGS) entry which is preliminary data.</text>
</comment>
<name>A0ABQ8UVY1_9EUKA</name>
<sequence>MTPKSCQVTTTQGNSDLCLLSLFFCGSMEPESNEWVTIQRKKPTPPKKPAIAAPPSEDDDEDARPVPDDFVIGQPILPGRTVKRENDEEEKPKKKRAPKAKKLSNQHEAAELITQQNMGDAVAQVASKYHGDASMALKVLCDTFSSSLAGIVLKPLKRPDTAHYFEKFMQTPIRLLDPPSLEPVQRYIIHRDEAELLETMQAIVDLLAEPGQMGKPAMVGVKIFLQLMLRVRPDLALHLIERRLPIFTGAPPASGRPPIGQQATLTGTLGTGPGSVEEGMSLLSWVLGQAAYSLAPDGLNTAFDGWCRYLVPALLRHPRSEAFRIEVRLFGEQLQAIQRGRDTPLLSAALPQLLQEWLDHPQGSADDEIVGMAMDMLVAPSSHPDAPSAEGQSPELTAAMLARGVTLTTLFTTLLEMCTATALTKPKHAAMLGGWLAGVSLSHPTALLQWPLMLRHVSPSVPASLRATGILLASLAACLQGPGAPQAEVLRRLHDPLGMVCDQLEETLTPLAAEAKGAQAKEIAAMLQQVAILRRAVAKYRPRDAKKASVGAARRAAKKPCLPVRMAGRLIRLAALCTVGFLCYALTRWVVLPRLFPQAPPPPPPPTWAQKIQAFVVAQWMTHFDPYVPAPVRAWALRKWARFVSLTDPVFAWAQVHVSPVMSAMWANLTAAYQPMRAWFDGAIAPHLHQAGARARPYWNRAAQWTTTVAYPAAQRQWARARPTFDKISVVASPYVQKARTWTTTTAAPWATEMVGKIATGSKEFVAAAGRFWTEQAKPHLARMKNIPAGNNGNDL</sequence>
<dbReference type="EMBL" id="JAPMOS010000001">
    <property type="protein sequence ID" value="KAJ4463043.1"/>
    <property type="molecule type" value="Genomic_DNA"/>
</dbReference>
<proteinExistence type="predicted"/>
<dbReference type="Proteomes" id="UP001141327">
    <property type="component" value="Unassembled WGS sequence"/>
</dbReference>
<accession>A0ABQ8UVY1</accession>